<organism evidence="1 2">
    <name type="scientific">Lithocarpus litseifolius</name>
    <dbReference type="NCBI Taxonomy" id="425828"/>
    <lineage>
        <taxon>Eukaryota</taxon>
        <taxon>Viridiplantae</taxon>
        <taxon>Streptophyta</taxon>
        <taxon>Embryophyta</taxon>
        <taxon>Tracheophyta</taxon>
        <taxon>Spermatophyta</taxon>
        <taxon>Magnoliopsida</taxon>
        <taxon>eudicotyledons</taxon>
        <taxon>Gunneridae</taxon>
        <taxon>Pentapetalae</taxon>
        <taxon>rosids</taxon>
        <taxon>fabids</taxon>
        <taxon>Fagales</taxon>
        <taxon>Fagaceae</taxon>
        <taxon>Lithocarpus</taxon>
    </lineage>
</organism>
<accession>A0AAW2BW31</accession>
<keyword evidence="2" id="KW-1185">Reference proteome</keyword>
<proteinExistence type="predicted"/>
<dbReference type="AlphaFoldDB" id="A0AAW2BW31"/>
<dbReference type="PANTHER" id="PTHR43002">
    <property type="entry name" value="GLYCOGEN DEBRANCHING ENZYME"/>
    <property type="match status" value="1"/>
</dbReference>
<dbReference type="InterPro" id="IPR017853">
    <property type="entry name" value="GH"/>
</dbReference>
<reference evidence="1 2" key="1">
    <citation type="submission" date="2024-01" db="EMBL/GenBank/DDBJ databases">
        <title>A telomere-to-telomere, gap-free genome of sweet tea (Lithocarpus litseifolius).</title>
        <authorList>
            <person name="Zhou J."/>
        </authorList>
    </citation>
    <scope>NUCLEOTIDE SEQUENCE [LARGE SCALE GENOMIC DNA]</scope>
    <source>
        <strain evidence="1">Zhou-2022a</strain>
        <tissue evidence="1">Leaf</tissue>
    </source>
</reference>
<dbReference type="Proteomes" id="UP001459277">
    <property type="component" value="Unassembled WGS sequence"/>
</dbReference>
<protein>
    <submittedName>
        <fullName evidence="1">Uncharacterized protein</fullName>
    </submittedName>
</protein>
<dbReference type="EMBL" id="JAZDWU010000010">
    <property type="protein sequence ID" value="KAK9989873.1"/>
    <property type="molecule type" value="Genomic_DNA"/>
</dbReference>
<comment type="caution">
    <text evidence="1">The sequence shown here is derived from an EMBL/GenBank/DDBJ whole genome shotgun (WGS) entry which is preliminary data.</text>
</comment>
<gene>
    <name evidence="1" type="ORF">SO802_030112</name>
</gene>
<dbReference type="SUPFAM" id="SSF51445">
    <property type="entry name" value="(Trans)glycosidases"/>
    <property type="match status" value="1"/>
</dbReference>
<dbReference type="Gene3D" id="3.20.20.80">
    <property type="entry name" value="Glycosidases"/>
    <property type="match status" value="1"/>
</dbReference>
<evidence type="ECO:0000313" key="2">
    <source>
        <dbReference type="Proteomes" id="UP001459277"/>
    </source>
</evidence>
<name>A0AAW2BW31_9ROSI</name>
<sequence>MEVLMGSKNGFLTKRLKVVNGINDSLIYLLPVILKAVTLGCTNTPFLASCRCPTRNLYRADSSSFIPLDIQSSVPDSRTSTSETPFIQTSAGRFALELEFEAKQIPFYLSFILKLPSDSGSGGSEIRSHRKSKFCVPVGFRKAYPAPLGLSFSPHGSMNFAIFSRNVEGQILLDPFAKIIVNSIPSSYGSQKYLGQLCKEPGFDWGDDAHPYLPMEKLVVYQLNVRHFTEHKSSQLATVVAGTFIGLTEKLQHFKDLVMNAVLLEPIFSFDEKNGPYFPCHFFSPMNLYGPSGGSVSAINSMKEMVKKIACQRDRGFVGSCFYSYCCGWITARH</sequence>
<evidence type="ECO:0000313" key="1">
    <source>
        <dbReference type="EMBL" id="KAK9989873.1"/>
    </source>
</evidence>